<dbReference type="STRING" id="883113.HMPREF9708_01480"/>
<dbReference type="InterPro" id="IPR029261">
    <property type="entry name" value="Transposase_Znf"/>
</dbReference>
<comment type="caution">
    <text evidence="4">The sequence shown here is derived from an EMBL/GenBank/DDBJ whole genome shotgun (WGS) entry which is preliminary data.</text>
</comment>
<evidence type="ECO:0000259" key="1">
    <source>
        <dbReference type="Pfam" id="PF01610"/>
    </source>
</evidence>
<feature type="domain" description="Transposase IS204/IS1001/IS1096/IS1165 DDE" evidence="1">
    <location>
        <begin position="149"/>
        <end position="300"/>
    </location>
</feature>
<sequence length="332" mass="39294">MSNLLSLPDIKTIESPQENETDMMFKVEVVGPPERCPECSFDKLYKHSSRNKLIMDLPIHLKRVGLQLNRRRYKCRECESTFWERLVSVDEKRSMTKRLLKSIQEQSMSKTFVEVAENVGVDEKTIRNVFKDYVALKEREYQFETPKWIGIDEIHIIRRPRLVLTNIERRTIYDIKPNRNKETVIQRLSEISDRTYIEYVTMDMWKSYKDAVNTILPHAKVVVDKFHVIRMANQALDNVRKSLKAHMSQKERLTLMGERFILLKRKHDLNERESFLLETWLGNLPALKEAYELQEEFYWIGILLIQMKVVFVIVNGDTVGCPVTLKMHIKTS</sequence>
<feature type="domain" description="Transposase IS204/IS1001/IS1096/IS1165 helix-turn-helix" evidence="2">
    <location>
        <begin position="89"/>
        <end position="134"/>
    </location>
</feature>
<evidence type="ECO:0000259" key="3">
    <source>
        <dbReference type="Pfam" id="PF14690"/>
    </source>
</evidence>
<organism evidence="4 5">
    <name type="scientific">Facklamia languida CCUG 37842</name>
    <dbReference type="NCBI Taxonomy" id="883113"/>
    <lineage>
        <taxon>Bacteria</taxon>
        <taxon>Bacillati</taxon>
        <taxon>Bacillota</taxon>
        <taxon>Bacilli</taxon>
        <taxon>Lactobacillales</taxon>
        <taxon>Aerococcaceae</taxon>
        <taxon>Facklamia</taxon>
    </lineage>
</organism>
<dbReference type="PATRIC" id="fig|883113.3.peg.1481"/>
<evidence type="ECO:0000259" key="2">
    <source>
        <dbReference type="Pfam" id="PF13542"/>
    </source>
</evidence>
<dbReference type="PANTHER" id="PTHR33498">
    <property type="entry name" value="TRANSPOSASE FOR INSERTION SEQUENCE ELEMENT IS1557"/>
    <property type="match status" value="1"/>
</dbReference>
<dbReference type="NCBIfam" id="NF033550">
    <property type="entry name" value="transpos_ISL3"/>
    <property type="match status" value="1"/>
</dbReference>
<protein>
    <recommendedName>
        <fullName evidence="6">Transposase IS204/IS1001/IS1096/IS1165 DDE domain-containing protein</fullName>
    </recommendedName>
</protein>
<name>H3NKU1_9LACT</name>
<evidence type="ECO:0000313" key="4">
    <source>
        <dbReference type="EMBL" id="EHR36219.1"/>
    </source>
</evidence>
<dbReference type="Pfam" id="PF14690">
    <property type="entry name" value="Zn_ribbon_ISL3"/>
    <property type="match status" value="1"/>
</dbReference>
<dbReference type="Pfam" id="PF01610">
    <property type="entry name" value="DDE_Tnp_ISL3"/>
    <property type="match status" value="1"/>
</dbReference>
<reference evidence="4 5" key="1">
    <citation type="submission" date="2012-01" db="EMBL/GenBank/DDBJ databases">
        <title>The Genome Sequence of Facklamia languida CCUG 37842.</title>
        <authorList>
            <consortium name="The Broad Institute Genome Sequencing Platform"/>
            <person name="Earl A."/>
            <person name="Ward D."/>
            <person name="Feldgarden M."/>
            <person name="Gevers D."/>
            <person name="Huys G."/>
            <person name="Young S.K."/>
            <person name="Zeng Q."/>
            <person name="Gargeya S."/>
            <person name="Fitzgerald M."/>
            <person name="Haas B."/>
            <person name="Abouelleil A."/>
            <person name="Alvarado L."/>
            <person name="Arachchi H.M."/>
            <person name="Berlin A."/>
            <person name="Chapman S.B."/>
            <person name="Gearin G."/>
            <person name="Goldberg J."/>
            <person name="Griggs A."/>
            <person name="Gujja S."/>
            <person name="Hansen M."/>
            <person name="Heiman D."/>
            <person name="Howarth C."/>
            <person name="Larimer J."/>
            <person name="Lui A."/>
            <person name="MacDonald P.J.P."/>
            <person name="McCowen C."/>
            <person name="Montmayeur A."/>
            <person name="Murphy C."/>
            <person name="Neiman D."/>
            <person name="Pearson M."/>
            <person name="Priest M."/>
            <person name="Roberts A."/>
            <person name="Saif S."/>
            <person name="Shea T."/>
            <person name="Sisk P."/>
            <person name="Stolte C."/>
            <person name="Sykes S."/>
            <person name="Wortman J."/>
            <person name="Nusbaum C."/>
            <person name="Birren B."/>
        </authorList>
    </citation>
    <scope>NUCLEOTIDE SEQUENCE [LARGE SCALE GENOMIC DNA]</scope>
    <source>
        <strain evidence="4 5">CCUG 37842</strain>
    </source>
</reference>
<dbReference type="PANTHER" id="PTHR33498:SF1">
    <property type="entry name" value="TRANSPOSASE FOR INSERTION SEQUENCE ELEMENT IS1557"/>
    <property type="match status" value="1"/>
</dbReference>
<feature type="domain" description="Transposase IS204/IS1001/IS1096/IS1165 zinc-finger" evidence="3">
    <location>
        <begin position="33"/>
        <end position="78"/>
    </location>
</feature>
<proteinExistence type="predicted"/>
<dbReference type="eggNOG" id="COG3464">
    <property type="taxonomic scope" value="Bacteria"/>
</dbReference>
<dbReference type="InterPro" id="IPR047951">
    <property type="entry name" value="Transpos_ISL3"/>
</dbReference>
<dbReference type="AlphaFoldDB" id="H3NKU1"/>
<evidence type="ECO:0008006" key="6">
    <source>
        <dbReference type="Google" id="ProtNLM"/>
    </source>
</evidence>
<dbReference type="Pfam" id="PF13542">
    <property type="entry name" value="HTH_Tnp_ISL3"/>
    <property type="match status" value="1"/>
</dbReference>
<dbReference type="Proteomes" id="UP000006190">
    <property type="component" value="Unassembled WGS sequence"/>
</dbReference>
<evidence type="ECO:0000313" key="5">
    <source>
        <dbReference type="Proteomes" id="UP000006190"/>
    </source>
</evidence>
<gene>
    <name evidence="4" type="ORF">HMPREF9708_01480</name>
</gene>
<dbReference type="InterPro" id="IPR002560">
    <property type="entry name" value="Transposase_DDE"/>
</dbReference>
<dbReference type="InterPro" id="IPR032877">
    <property type="entry name" value="Transposase_HTH"/>
</dbReference>
<keyword evidence="5" id="KW-1185">Reference proteome</keyword>
<dbReference type="HOGENOM" id="CLU_041900_2_1_9"/>
<accession>H3NKU1</accession>
<dbReference type="EMBL" id="AGEG01000016">
    <property type="protein sequence ID" value="EHR36219.1"/>
    <property type="molecule type" value="Genomic_DNA"/>
</dbReference>